<dbReference type="PANTHER" id="PTHR39168:SF1">
    <property type="entry name" value="TRANSCRIPTIONAL REGULATORY PROTEIN"/>
    <property type="match status" value="1"/>
</dbReference>
<dbReference type="Gene3D" id="1.10.10.10">
    <property type="entry name" value="Winged helix-like DNA-binding domain superfamily/Winged helix DNA-binding domain"/>
    <property type="match status" value="1"/>
</dbReference>
<evidence type="ECO:0000313" key="3">
    <source>
        <dbReference type="Proteomes" id="UP001205861"/>
    </source>
</evidence>
<dbReference type="InterPro" id="IPR001845">
    <property type="entry name" value="HTH_ArsR_DNA-bd_dom"/>
</dbReference>
<dbReference type="EMBL" id="JANUGV010000003">
    <property type="protein sequence ID" value="MCS0609471.1"/>
    <property type="molecule type" value="Genomic_DNA"/>
</dbReference>
<dbReference type="SMART" id="SM00418">
    <property type="entry name" value="HTH_ARSR"/>
    <property type="match status" value="1"/>
</dbReference>
<dbReference type="PRINTS" id="PR00778">
    <property type="entry name" value="HTHARSR"/>
</dbReference>
<dbReference type="SMART" id="SM00419">
    <property type="entry name" value="HTH_CRP"/>
    <property type="match status" value="1"/>
</dbReference>
<dbReference type="InterPro" id="IPR052543">
    <property type="entry name" value="HTH_Metal-responsive_Reg"/>
</dbReference>
<dbReference type="PANTHER" id="PTHR39168">
    <property type="entry name" value="TRANSCRIPTIONAL REGULATOR-RELATED"/>
    <property type="match status" value="1"/>
</dbReference>
<gene>
    <name evidence="2" type="ORF">NX773_14970</name>
</gene>
<dbReference type="Proteomes" id="UP001205861">
    <property type="component" value="Unassembled WGS sequence"/>
</dbReference>
<dbReference type="InterPro" id="IPR011991">
    <property type="entry name" value="ArsR-like_HTH"/>
</dbReference>
<sequence>MKDGPNITTIAALIGDHARAEVLTVLMSGMALTATELADAAGVTRQTISAHLSRLHDAGLLAMEAQGRHRYFRLASDEVAQLLESLMGVAFGAGAVRVRSSPREPALRRARVCYDHLAGELGVMVYDALARRGAFAIDGDGIGLTSQGRALVGALGIDAAAIKPGRRALCRTCLDWSERRHHLAGALATQMLARFEELGWGKRMDGSRVFAFTASGEAALRDWLAA</sequence>
<dbReference type="InterPro" id="IPR036388">
    <property type="entry name" value="WH-like_DNA-bd_sf"/>
</dbReference>
<evidence type="ECO:0000313" key="2">
    <source>
        <dbReference type="EMBL" id="MCS0609471.1"/>
    </source>
</evidence>
<keyword evidence="3" id="KW-1185">Reference proteome</keyword>
<feature type="domain" description="HTH arsR-type" evidence="1">
    <location>
        <begin position="1"/>
        <end position="94"/>
    </location>
</feature>
<evidence type="ECO:0000259" key="1">
    <source>
        <dbReference type="PROSITE" id="PS50987"/>
    </source>
</evidence>
<name>A0ABT2BLS6_9BURK</name>
<accession>A0ABT2BLS6</accession>
<dbReference type="InterPro" id="IPR012318">
    <property type="entry name" value="HTH_CRP"/>
</dbReference>
<dbReference type="CDD" id="cd00090">
    <property type="entry name" value="HTH_ARSR"/>
    <property type="match status" value="1"/>
</dbReference>
<protein>
    <submittedName>
        <fullName evidence="2">Winged helix-turn-helix domain-containing protein</fullName>
    </submittedName>
</protein>
<organism evidence="2 3">
    <name type="scientific">Massilia solisilvae</name>
    <dbReference type="NCBI Taxonomy" id="1811225"/>
    <lineage>
        <taxon>Bacteria</taxon>
        <taxon>Pseudomonadati</taxon>
        <taxon>Pseudomonadota</taxon>
        <taxon>Betaproteobacteria</taxon>
        <taxon>Burkholderiales</taxon>
        <taxon>Oxalobacteraceae</taxon>
        <taxon>Telluria group</taxon>
        <taxon>Massilia</taxon>
    </lineage>
</organism>
<dbReference type="SUPFAM" id="SSF46785">
    <property type="entry name" value="Winged helix' DNA-binding domain"/>
    <property type="match status" value="1"/>
</dbReference>
<dbReference type="RefSeq" id="WP_258857112.1">
    <property type="nucleotide sequence ID" value="NZ_JANUGV010000003.1"/>
</dbReference>
<proteinExistence type="predicted"/>
<dbReference type="NCBIfam" id="NF033788">
    <property type="entry name" value="HTH_metalloreg"/>
    <property type="match status" value="1"/>
</dbReference>
<dbReference type="PROSITE" id="PS50987">
    <property type="entry name" value="HTH_ARSR_2"/>
    <property type="match status" value="1"/>
</dbReference>
<comment type="caution">
    <text evidence="2">The sequence shown here is derived from an EMBL/GenBank/DDBJ whole genome shotgun (WGS) entry which is preliminary data.</text>
</comment>
<dbReference type="Pfam" id="PF12840">
    <property type="entry name" value="HTH_20"/>
    <property type="match status" value="1"/>
</dbReference>
<dbReference type="InterPro" id="IPR036390">
    <property type="entry name" value="WH_DNA-bd_sf"/>
</dbReference>
<reference evidence="2 3" key="1">
    <citation type="submission" date="2022-08" db="EMBL/GenBank/DDBJ databases">
        <title>Reclassification of Massilia species as members of the genera Telluria, Duganella, Pseudoduganella, Mokoshia gen. nov. and Zemynaea gen. nov. using orthogonal and non-orthogonal genome-based approaches.</title>
        <authorList>
            <person name="Bowman J.P."/>
        </authorList>
    </citation>
    <scope>NUCLEOTIDE SEQUENCE [LARGE SCALE GENOMIC DNA]</scope>
    <source>
        <strain evidence="2 3">JCM 31607</strain>
    </source>
</reference>